<feature type="active site" description="Proton acceptor" evidence="9">
    <location>
        <position position="379"/>
    </location>
</feature>
<dbReference type="InterPro" id="IPR020617">
    <property type="entry name" value="Thiolase_C"/>
</dbReference>
<dbReference type="GO" id="GO:0005737">
    <property type="term" value="C:cytoplasm"/>
    <property type="evidence" value="ECO:0007669"/>
    <property type="project" value="UniProtKB-SubCell"/>
</dbReference>
<accession>A0A6N8I4F1</accession>
<dbReference type="NCBIfam" id="TIGR01930">
    <property type="entry name" value="AcCoA-C-Actrans"/>
    <property type="match status" value="1"/>
</dbReference>
<dbReference type="AlphaFoldDB" id="A0A6N8I4F1"/>
<evidence type="ECO:0000256" key="8">
    <source>
        <dbReference type="ARBA" id="ARBA00051550"/>
    </source>
</evidence>
<evidence type="ECO:0000256" key="4">
    <source>
        <dbReference type="ARBA" id="ARBA00022679"/>
    </source>
</evidence>
<evidence type="ECO:0000256" key="7">
    <source>
        <dbReference type="ARBA" id="ARBA00044137"/>
    </source>
</evidence>
<dbReference type="PIRSF" id="PIRSF000429">
    <property type="entry name" value="Ac-CoA_Ac_transf"/>
    <property type="match status" value="1"/>
</dbReference>
<sequence length="394" mass="41621">MSRKIVLAGACRTAIGKFGGTLSGVPLVDIGTTVVKESMKRAGISPDQVDEVILGCVYQAGVGQNIARQVSVGSGIPIPVPAFTLNNMCGSGLKSINVAAAMITAGEADVIVAGGIENMSSTPYLLKNARFGYRMRDGKLVDSLIYDGLEDTFNHYHMGITAENVAEKYGITRQMQDEYGAMSQNRAEKALKEGKFKEEIIPMEVKMRKQTVLFDTDEDIRPGTTVETLAKLKPAFKPDGTVTAGNASGIDDGGSAVVIMSEEKAKELGVKPLATWVAGSWAGVDPAYMGLGPIEATKKIMAKTGMTVSDMDLVEANEAFAAQTLAVAHDLKFDMDKTNVNGGAISLGHPVGCSGARILTTLLYEMKRRKNELGLATLCVGGGMGVATIVKMEG</sequence>
<dbReference type="PROSITE" id="PS00099">
    <property type="entry name" value="THIOLASE_3"/>
    <property type="match status" value="1"/>
</dbReference>
<feature type="domain" description="Thiolase C-terminal" evidence="12">
    <location>
        <begin position="271"/>
        <end position="391"/>
    </location>
</feature>
<dbReference type="Pfam" id="PF00108">
    <property type="entry name" value="Thiolase_N"/>
    <property type="match status" value="1"/>
</dbReference>
<dbReference type="Proteomes" id="UP000469440">
    <property type="component" value="Unassembled WGS sequence"/>
</dbReference>
<reference evidence="13 15" key="1">
    <citation type="submission" date="2019-09" db="EMBL/GenBank/DDBJ databases">
        <title>Genome sequence of Clostridium sp. EA1.</title>
        <authorList>
            <person name="Poehlein A."/>
            <person name="Bengelsdorf F.R."/>
            <person name="Daniel R."/>
        </authorList>
    </citation>
    <scope>NUCLEOTIDE SEQUENCE [LARGE SCALE GENOMIC DNA]</scope>
    <source>
        <strain evidence="13 15">EA1</strain>
    </source>
</reference>
<evidence type="ECO:0000256" key="9">
    <source>
        <dbReference type="PIRSR" id="PIRSR000429-1"/>
    </source>
</evidence>
<feature type="active site" description="Acyl-thioester intermediate" evidence="9">
    <location>
        <position position="89"/>
    </location>
</feature>
<evidence type="ECO:0000313" key="16">
    <source>
        <dbReference type="Proteomes" id="UP000515909"/>
    </source>
</evidence>
<protein>
    <recommendedName>
        <fullName evidence="7">Acetyl-CoA acetyltransferase</fullName>
        <ecNumber evidence="3">2.3.1.9</ecNumber>
    </recommendedName>
    <alternativeName>
        <fullName evidence="6">Acetoacetyl-CoA thiolase</fullName>
    </alternativeName>
</protein>
<gene>
    <name evidence="13" type="primary">thlA_2</name>
    <name evidence="13" type="ORF">CAFE_35840</name>
    <name evidence="14" type="ORF">HCR03_03715</name>
</gene>
<dbReference type="EMBL" id="VWXL01000106">
    <property type="protein sequence ID" value="MVB12838.1"/>
    <property type="molecule type" value="Genomic_DNA"/>
</dbReference>
<evidence type="ECO:0000313" key="15">
    <source>
        <dbReference type="Proteomes" id="UP000469440"/>
    </source>
</evidence>
<organism evidence="13 15">
    <name type="scientific">Caproicibacter fermentans</name>
    <dbReference type="NCBI Taxonomy" id="2576756"/>
    <lineage>
        <taxon>Bacteria</taxon>
        <taxon>Bacillati</taxon>
        <taxon>Bacillota</taxon>
        <taxon>Clostridia</taxon>
        <taxon>Eubacteriales</taxon>
        <taxon>Acutalibacteraceae</taxon>
        <taxon>Caproicibacter</taxon>
    </lineage>
</organism>
<dbReference type="InterPro" id="IPR020616">
    <property type="entry name" value="Thiolase_N"/>
</dbReference>
<evidence type="ECO:0000256" key="6">
    <source>
        <dbReference type="ARBA" id="ARBA00030755"/>
    </source>
</evidence>
<dbReference type="PROSITE" id="PS00737">
    <property type="entry name" value="THIOLASE_2"/>
    <property type="match status" value="1"/>
</dbReference>
<evidence type="ECO:0000256" key="5">
    <source>
        <dbReference type="ARBA" id="ARBA00023315"/>
    </source>
</evidence>
<dbReference type="InterPro" id="IPR016039">
    <property type="entry name" value="Thiolase-like"/>
</dbReference>
<dbReference type="EMBL" id="CP060286">
    <property type="protein sequence ID" value="QNK41402.1"/>
    <property type="molecule type" value="Genomic_DNA"/>
</dbReference>
<evidence type="ECO:0000313" key="14">
    <source>
        <dbReference type="EMBL" id="QNK41402.1"/>
    </source>
</evidence>
<name>A0A6N8I4F1_9FIRM</name>
<evidence type="ECO:0000313" key="13">
    <source>
        <dbReference type="EMBL" id="MVB12838.1"/>
    </source>
</evidence>
<dbReference type="OrthoDB" id="9764892at2"/>
<dbReference type="Pfam" id="PF02803">
    <property type="entry name" value="Thiolase_C"/>
    <property type="match status" value="1"/>
</dbReference>
<dbReference type="FunFam" id="3.40.47.10:FF:000010">
    <property type="entry name" value="Acetyl-CoA acetyltransferase (Thiolase)"/>
    <property type="match status" value="1"/>
</dbReference>
<dbReference type="PANTHER" id="PTHR18919:SF107">
    <property type="entry name" value="ACETYL-COA ACETYLTRANSFERASE, CYTOSOLIC"/>
    <property type="match status" value="1"/>
</dbReference>
<dbReference type="Proteomes" id="UP000515909">
    <property type="component" value="Chromosome"/>
</dbReference>
<evidence type="ECO:0000256" key="3">
    <source>
        <dbReference type="ARBA" id="ARBA00012705"/>
    </source>
</evidence>
<dbReference type="SUPFAM" id="SSF53901">
    <property type="entry name" value="Thiolase-like"/>
    <property type="match status" value="2"/>
</dbReference>
<feature type="active site" description="Proton acceptor" evidence="9">
    <location>
        <position position="349"/>
    </location>
</feature>
<dbReference type="GO" id="GO:0003985">
    <property type="term" value="F:acetyl-CoA C-acetyltransferase activity"/>
    <property type="evidence" value="ECO:0007669"/>
    <property type="project" value="UniProtKB-EC"/>
</dbReference>
<feature type="domain" description="Thiolase N-terminal" evidence="11">
    <location>
        <begin position="5"/>
        <end position="263"/>
    </location>
</feature>
<evidence type="ECO:0000259" key="12">
    <source>
        <dbReference type="Pfam" id="PF02803"/>
    </source>
</evidence>
<dbReference type="PROSITE" id="PS00098">
    <property type="entry name" value="THIOLASE_1"/>
    <property type="match status" value="1"/>
</dbReference>
<evidence type="ECO:0000256" key="10">
    <source>
        <dbReference type="RuleBase" id="RU003557"/>
    </source>
</evidence>
<proteinExistence type="inferred from homology"/>
<accession>A0A7G8TCR1</accession>
<dbReference type="KEGG" id="cfem:HCR03_03715"/>
<dbReference type="InterPro" id="IPR020615">
    <property type="entry name" value="Thiolase_acyl_enz_int_AS"/>
</dbReference>
<keyword evidence="4 10" id="KW-0808">Transferase</keyword>
<dbReference type="EC" id="2.3.1.9" evidence="3"/>
<dbReference type="InterPro" id="IPR020610">
    <property type="entry name" value="Thiolase_AS"/>
</dbReference>
<dbReference type="Gene3D" id="3.40.47.10">
    <property type="match status" value="2"/>
</dbReference>
<dbReference type="RefSeq" id="WP_066644039.1">
    <property type="nucleotide sequence ID" value="NZ_CP060286.1"/>
</dbReference>
<dbReference type="PANTHER" id="PTHR18919">
    <property type="entry name" value="ACETYL-COA C-ACYLTRANSFERASE"/>
    <property type="match status" value="1"/>
</dbReference>
<keyword evidence="15" id="KW-1185">Reference proteome</keyword>
<comment type="catalytic activity">
    <reaction evidence="8">
        <text>2 acetyl-CoA = acetoacetyl-CoA + CoA</text>
        <dbReference type="Rhea" id="RHEA:21036"/>
        <dbReference type="ChEBI" id="CHEBI:57286"/>
        <dbReference type="ChEBI" id="CHEBI:57287"/>
        <dbReference type="ChEBI" id="CHEBI:57288"/>
        <dbReference type="EC" id="2.3.1.9"/>
    </reaction>
</comment>
<dbReference type="CDD" id="cd00751">
    <property type="entry name" value="thiolase"/>
    <property type="match status" value="1"/>
</dbReference>
<comment type="subcellular location">
    <subcellularLocation>
        <location evidence="1">Cytoplasm</location>
    </subcellularLocation>
</comment>
<keyword evidence="5 10" id="KW-0012">Acyltransferase</keyword>
<comment type="similarity">
    <text evidence="2 10">Belongs to the thiolase-like superfamily. Thiolase family.</text>
</comment>
<reference evidence="14 16" key="2">
    <citation type="submission" date="2020-08" db="EMBL/GenBank/DDBJ databases">
        <title>The isolate Caproiciproducens sp. 7D4C2 produces n-caproate at mildly acidic conditions from hexoses: genome and rBOX comparison with related strains and chain-elongating bacteria.</title>
        <authorList>
            <person name="Esquivel-Elizondo S."/>
            <person name="Bagci C."/>
            <person name="Temovska M."/>
            <person name="Jeon B.S."/>
            <person name="Bessarab I."/>
            <person name="Williams R.B.H."/>
            <person name="Huson D.H."/>
            <person name="Angenent L.T."/>
        </authorList>
    </citation>
    <scope>NUCLEOTIDE SEQUENCE [LARGE SCALE GENOMIC DNA]</scope>
    <source>
        <strain evidence="14 16">7D4C2</strain>
    </source>
</reference>
<evidence type="ECO:0000256" key="2">
    <source>
        <dbReference type="ARBA" id="ARBA00010982"/>
    </source>
</evidence>
<evidence type="ECO:0000259" key="11">
    <source>
        <dbReference type="Pfam" id="PF00108"/>
    </source>
</evidence>
<dbReference type="InterPro" id="IPR002155">
    <property type="entry name" value="Thiolase"/>
</dbReference>
<evidence type="ECO:0000256" key="1">
    <source>
        <dbReference type="ARBA" id="ARBA00004496"/>
    </source>
</evidence>
<dbReference type="InterPro" id="IPR020613">
    <property type="entry name" value="Thiolase_CS"/>
</dbReference>